<dbReference type="InterPro" id="IPR024082">
    <property type="entry name" value="PRODH_PutA_dom_II"/>
</dbReference>
<sequence length="143" mass="15537">MSRAAITAAWRRPETDAVPMLLEQARLPQPLGEQAHKLAYQLAEKLRNPETASGRAGMVQSLLQEFSLSSQEGVALMCLAEALLRIPDKATRDALNPRQNQQRQLAVAHRPQPVAVSSTPPPGGCCSPENWCRPITRPASPAP</sequence>
<evidence type="ECO:0000259" key="2">
    <source>
        <dbReference type="Pfam" id="PF14850"/>
    </source>
</evidence>
<dbReference type="InterPro" id="IPR024089">
    <property type="entry name" value="PRODH_PutA_dom_I/II"/>
</dbReference>
<feature type="region of interest" description="Disordered" evidence="1">
    <location>
        <begin position="93"/>
        <end position="143"/>
    </location>
</feature>
<dbReference type="AlphaFoldDB" id="A0A377XGV7"/>
<feature type="domain" description="Proline utilization A proline dehydrogenase N-terminal" evidence="3">
    <location>
        <begin position="3"/>
        <end position="47"/>
    </location>
</feature>
<dbReference type="Pfam" id="PF18327">
    <property type="entry name" value="PRODH"/>
    <property type="match status" value="1"/>
</dbReference>
<gene>
    <name evidence="4" type="primary">putA_4</name>
    <name evidence="4" type="ORF">NCTC5047_01990</name>
</gene>
<dbReference type="Pfam" id="PF14850">
    <property type="entry name" value="Pro_dh-DNA_bdg"/>
    <property type="match status" value="1"/>
</dbReference>
<proteinExistence type="predicted"/>
<organism evidence="4 5">
    <name type="scientific">Klebsiella pneumoniae</name>
    <dbReference type="NCBI Taxonomy" id="573"/>
    <lineage>
        <taxon>Bacteria</taxon>
        <taxon>Pseudomonadati</taxon>
        <taxon>Pseudomonadota</taxon>
        <taxon>Gammaproteobacteria</taxon>
        <taxon>Enterobacterales</taxon>
        <taxon>Enterobacteriaceae</taxon>
        <taxon>Klebsiella/Raoultella group</taxon>
        <taxon>Klebsiella</taxon>
        <taxon>Klebsiella pneumoniae complex</taxon>
    </lineage>
</organism>
<dbReference type="Proteomes" id="UP000254340">
    <property type="component" value="Unassembled WGS sequence"/>
</dbReference>
<accession>A0A377XGV7</accession>
<name>A0A377XGV7_KLEPN</name>
<feature type="domain" description="Proline dehydrogenase PutA" evidence="2">
    <location>
        <begin position="58"/>
        <end position="95"/>
    </location>
</feature>
<dbReference type="FunFam" id="1.20.5.460:FF:000001">
    <property type="entry name" value="Bifunctional protein PutA"/>
    <property type="match status" value="1"/>
</dbReference>
<evidence type="ECO:0000313" key="5">
    <source>
        <dbReference type="Proteomes" id="UP000254340"/>
    </source>
</evidence>
<dbReference type="Gene3D" id="1.10.2060.10">
    <property type="entry name" value="PutA proline dehydrogenase (PRODH), domain 2"/>
    <property type="match status" value="1"/>
</dbReference>
<evidence type="ECO:0000313" key="4">
    <source>
        <dbReference type="EMBL" id="STT79271.1"/>
    </source>
</evidence>
<dbReference type="SUPFAM" id="SSF81935">
    <property type="entry name" value="N-terminal domain of bifunctional PutA protein"/>
    <property type="match status" value="1"/>
</dbReference>
<protein>
    <submittedName>
        <fullName evidence="4">Proline dehydrogenase/delta-1-pyrroline-5-carboxylate dehydrogenase</fullName>
    </submittedName>
</protein>
<dbReference type="InterPro" id="IPR024090">
    <property type="entry name" value="PRODH_PutA_dom_I"/>
</dbReference>
<reference evidence="4 5" key="1">
    <citation type="submission" date="2018-06" db="EMBL/GenBank/DDBJ databases">
        <authorList>
            <consortium name="Pathogen Informatics"/>
            <person name="Doyle S."/>
        </authorList>
    </citation>
    <scope>NUCLEOTIDE SEQUENCE [LARGE SCALE GENOMIC DNA]</scope>
    <source>
        <strain evidence="4 5">NCTC5047</strain>
    </source>
</reference>
<dbReference type="FunFam" id="1.20.5.550:FF:000001">
    <property type="entry name" value="Bifunctional protein PutA"/>
    <property type="match status" value="1"/>
</dbReference>
<dbReference type="Gene3D" id="1.20.5.550">
    <property type="entry name" value="Single Helix bin"/>
    <property type="match status" value="1"/>
</dbReference>
<evidence type="ECO:0000256" key="1">
    <source>
        <dbReference type="SAM" id="MobiDB-lite"/>
    </source>
</evidence>
<dbReference type="GO" id="GO:0003842">
    <property type="term" value="F:L-glutamate gamma-semialdehyde dehydrogenase activity"/>
    <property type="evidence" value="ECO:0007669"/>
    <property type="project" value="InterPro"/>
</dbReference>
<dbReference type="EMBL" id="UGLH01000005">
    <property type="protein sequence ID" value="STT79271.1"/>
    <property type="molecule type" value="Genomic_DNA"/>
</dbReference>
<dbReference type="InterPro" id="IPR041349">
    <property type="entry name" value="PRODH"/>
</dbReference>
<evidence type="ECO:0000259" key="3">
    <source>
        <dbReference type="Pfam" id="PF18327"/>
    </source>
</evidence>